<name>A0A6A6AB64_9PLEO</name>
<dbReference type="GeneID" id="54408669"/>
<keyword evidence="2" id="KW-1185">Reference proteome</keyword>
<dbReference type="InterPro" id="IPR024338">
    <property type="entry name" value="MID1/Yam8"/>
</dbReference>
<evidence type="ECO:0000313" key="1">
    <source>
        <dbReference type="EMBL" id="KAF2129009.1"/>
    </source>
</evidence>
<dbReference type="OrthoDB" id="5405745at2759"/>
<dbReference type="EMBL" id="ML977507">
    <property type="protein sequence ID" value="KAF2129009.1"/>
    <property type="molecule type" value="Genomic_DNA"/>
</dbReference>
<evidence type="ECO:0000313" key="2">
    <source>
        <dbReference type="Proteomes" id="UP000799771"/>
    </source>
</evidence>
<protein>
    <submittedName>
        <fullName evidence="1">Calcium channel subunit Mid1</fullName>
    </submittedName>
</protein>
<gene>
    <name evidence="1" type="ORF">P153DRAFT_367294</name>
</gene>
<dbReference type="Proteomes" id="UP000799771">
    <property type="component" value="Unassembled WGS sequence"/>
</dbReference>
<organism evidence="1 2">
    <name type="scientific">Dothidotthia symphoricarpi CBS 119687</name>
    <dbReference type="NCBI Taxonomy" id="1392245"/>
    <lineage>
        <taxon>Eukaryota</taxon>
        <taxon>Fungi</taxon>
        <taxon>Dikarya</taxon>
        <taxon>Ascomycota</taxon>
        <taxon>Pezizomycotina</taxon>
        <taxon>Dothideomycetes</taxon>
        <taxon>Pleosporomycetidae</taxon>
        <taxon>Pleosporales</taxon>
        <taxon>Dothidotthiaceae</taxon>
        <taxon>Dothidotthia</taxon>
    </lineage>
</organism>
<dbReference type="GO" id="GO:0005262">
    <property type="term" value="F:calcium channel activity"/>
    <property type="evidence" value="ECO:0007669"/>
    <property type="project" value="InterPro"/>
</dbReference>
<reference evidence="1" key="1">
    <citation type="journal article" date="2020" name="Stud. Mycol.">
        <title>101 Dothideomycetes genomes: a test case for predicting lifestyles and emergence of pathogens.</title>
        <authorList>
            <person name="Haridas S."/>
            <person name="Albert R."/>
            <person name="Binder M."/>
            <person name="Bloem J."/>
            <person name="Labutti K."/>
            <person name="Salamov A."/>
            <person name="Andreopoulos B."/>
            <person name="Baker S."/>
            <person name="Barry K."/>
            <person name="Bills G."/>
            <person name="Bluhm B."/>
            <person name="Cannon C."/>
            <person name="Castanera R."/>
            <person name="Culley D."/>
            <person name="Daum C."/>
            <person name="Ezra D."/>
            <person name="Gonzalez J."/>
            <person name="Henrissat B."/>
            <person name="Kuo A."/>
            <person name="Liang C."/>
            <person name="Lipzen A."/>
            <person name="Lutzoni F."/>
            <person name="Magnuson J."/>
            <person name="Mondo S."/>
            <person name="Nolan M."/>
            <person name="Ohm R."/>
            <person name="Pangilinan J."/>
            <person name="Park H.-J."/>
            <person name="Ramirez L."/>
            <person name="Alfaro M."/>
            <person name="Sun H."/>
            <person name="Tritt A."/>
            <person name="Yoshinaga Y."/>
            <person name="Zwiers L.-H."/>
            <person name="Turgeon B."/>
            <person name="Goodwin S."/>
            <person name="Spatafora J."/>
            <person name="Crous P."/>
            <person name="Grigoriev I."/>
        </authorList>
    </citation>
    <scope>NUCLEOTIDE SEQUENCE</scope>
    <source>
        <strain evidence="1">CBS 119687</strain>
    </source>
</reference>
<sequence>MQPPKPTWLLRSRLLVYAIVSCLLIALSTPFQLVQFACAAEILASPGPGDASQLVLPAPLDEELVLAENGQAEREDAGGYMPDFAYFARSLLGRQAPDVRKLVNNNKTELDIGPDATTYFVLEAPKGNNSVWISANTCQQPVPQGNQTGPASPQLTMYVSTSTRNQKPGPNSTDHLATNNTGVVFDGGFASFKANATSNVYIGISAPKLSDDWFGSWHFEVAAGTDGLYHSYNDSNPFLFMVDTDSESALFITYNLTASNINASNETENVDRWKNNNPFTMYAFPASDRTPVTGLEHSYCAVKRQFTNTTISNLTTDTTITTRFGAGYPKGQFHVQGLDAAKTYNGFLVVQGNEETWQLPGVGTVRAGGKVFQQFNWTTKADDSCQVLFDLEFCDSVAYAVPSSPDFKLNDAKLKDLYEKQAREYYQNFENSLDQVACDAPSESQYSLARTCDHCRTDYKRWLCSVLIPRCEDWTAEDSWLHERNINAPFPNGTVPYGGNLSKEFNETKRDRFAYSQSRNSMIDQKISPGPYKEMLPCEDLCFDIVRSCPSQLGFACPNPPARELSYGRRDPTGDRLTCSFPGAVVKLNVQGAASALNTRMGSVVLIASLVVTLLWI</sequence>
<dbReference type="AlphaFoldDB" id="A0A6A6AB64"/>
<dbReference type="RefSeq" id="XP_033523398.1">
    <property type="nucleotide sequence ID" value="XM_033668237.1"/>
</dbReference>
<dbReference type="GO" id="GO:0098703">
    <property type="term" value="P:calcium ion import across plasma membrane"/>
    <property type="evidence" value="ECO:0007669"/>
    <property type="project" value="InterPro"/>
</dbReference>
<dbReference type="Pfam" id="PF12929">
    <property type="entry name" value="Mid1"/>
    <property type="match status" value="1"/>
</dbReference>
<dbReference type="PANTHER" id="PTHR39142">
    <property type="entry name" value="MID1P"/>
    <property type="match status" value="1"/>
</dbReference>
<dbReference type="PANTHER" id="PTHR39142:SF1">
    <property type="entry name" value="AEL197CP"/>
    <property type="match status" value="1"/>
</dbReference>
<proteinExistence type="predicted"/>
<accession>A0A6A6AB64</accession>